<dbReference type="Proteomes" id="UP000007350">
    <property type="component" value="Unassembled WGS sequence"/>
</dbReference>
<feature type="region of interest" description="Disordered" evidence="1">
    <location>
        <begin position="176"/>
        <end position="206"/>
    </location>
</feature>
<dbReference type="AlphaFoldDB" id="K2MPS6"/>
<reference evidence="2 3" key="1">
    <citation type="journal article" date="2012" name="BMC Genomics">
        <title>Comparative genomic analysis of human infective Trypanosoma cruzi lineages with the bat-restricted subspecies T. cruzi marinkellei.</title>
        <authorList>
            <person name="Franzen O."/>
            <person name="Talavera-Lopez C."/>
            <person name="Ochaya S."/>
            <person name="Butler C.E."/>
            <person name="Messenger L.A."/>
            <person name="Lewis M.D."/>
            <person name="Llewellyn M.S."/>
            <person name="Marinkelle C.J."/>
            <person name="Tyler K.M."/>
            <person name="Miles M.A."/>
            <person name="Andersson B."/>
        </authorList>
    </citation>
    <scope>NUCLEOTIDE SEQUENCE [LARGE SCALE GENOMIC DNA]</scope>
    <source>
        <strain evidence="2 3">B7</strain>
    </source>
</reference>
<dbReference type="OrthoDB" id="250059at2759"/>
<sequence>MSMPLTFLSKRVESIGLSESALPAALTSEQMEKIISKLEELNNVENRPCGRKFFGRDSVCAEVSSFLVSQGCPSQSLVESSFVAAGEHSELGQMLQWFARAVVALFVDGVKSGAKFPQAWEESMRRHPTFASHTFELQGVGALFSFLMCQLAAVESAMSKGGVSGDIDDMRKVTLRSGQRKAKHRRSFDTGPGPRDNTQEHIPIKTFPTQHINNEVAVPKGISITNTAAAGAKTTTTTTAMATMTTHGDNEDRQNVITSASKPRLSLKTLKMKSVQPLWNASGTMDMSASVKPPLLCPPLTSLSCNKSQEAHLRSSLLPMQPRQQATYVGASVPGVGRLDHLSHYSKWPDENIVPPLAYTRSLTIRSLSAGNRHEPVESAGGISDGTANFPKFCGHQSGNASTREEPKVEKKQPFRYQFKQARLEDIEQQSRVRELRKQYGVKNIINYARQDMEDFRTEMQKMRDILDAEFSRTDDGT</sequence>
<comment type="caution">
    <text evidence="2">The sequence shown here is derived from an EMBL/GenBank/DDBJ whole genome shotgun (WGS) entry which is preliminary data.</text>
</comment>
<evidence type="ECO:0000313" key="2">
    <source>
        <dbReference type="EMBL" id="EKF29080.1"/>
    </source>
</evidence>
<name>K2MPS6_TRYCR</name>
<protein>
    <submittedName>
        <fullName evidence="2">Uncharacterized protein</fullName>
    </submittedName>
</protein>
<gene>
    <name evidence="2" type="ORF">MOQ_007151</name>
</gene>
<evidence type="ECO:0000313" key="3">
    <source>
        <dbReference type="Proteomes" id="UP000007350"/>
    </source>
</evidence>
<evidence type="ECO:0000256" key="1">
    <source>
        <dbReference type="SAM" id="MobiDB-lite"/>
    </source>
</evidence>
<accession>K2MPS6</accession>
<organism evidence="2 3">
    <name type="scientific">Trypanosoma cruzi marinkellei</name>
    <dbReference type="NCBI Taxonomy" id="85056"/>
    <lineage>
        <taxon>Eukaryota</taxon>
        <taxon>Discoba</taxon>
        <taxon>Euglenozoa</taxon>
        <taxon>Kinetoplastea</taxon>
        <taxon>Metakinetoplastina</taxon>
        <taxon>Trypanosomatida</taxon>
        <taxon>Trypanosomatidae</taxon>
        <taxon>Trypanosoma</taxon>
        <taxon>Schizotrypanum</taxon>
    </lineage>
</organism>
<proteinExistence type="predicted"/>
<keyword evidence="3" id="KW-1185">Reference proteome</keyword>
<dbReference type="EMBL" id="AHKC01014139">
    <property type="protein sequence ID" value="EKF29080.1"/>
    <property type="molecule type" value="Genomic_DNA"/>
</dbReference>